<name>A0A2K9Z1C8_RHILE</name>
<keyword evidence="3" id="KW-0804">Transcription</keyword>
<gene>
    <name evidence="5" type="ORF">CUJ84_Chr001615</name>
</gene>
<dbReference type="PANTHER" id="PTHR30154">
    <property type="entry name" value="LEUCINE-RESPONSIVE REGULATORY PROTEIN"/>
    <property type="match status" value="1"/>
</dbReference>
<dbReference type="Gene3D" id="3.30.70.920">
    <property type="match status" value="1"/>
</dbReference>
<dbReference type="Pfam" id="PF01037">
    <property type="entry name" value="AsnC_trans_reg"/>
    <property type="match status" value="1"/>
</dbReference>
<dbReference type="EMBL" id="CP025012">
    <property type="protein sequence ID" value="AUW42000.1"/>
    <property type="molecule type" value="Genomic_DNA"/>
</dbReference>
<dbReference type="GO" id="GO:0043565">
    <property type="term" value="F:sequence-specific DNA binding"/>
    <property type="evidence" value="ECO:0007669"/>
    <property type="project" value="InterPro"/>
</dbReference>
<dbReference type="SUPFAM" id="SSF54909">
    <property type="entry name" value="Dimeric alpha+beta barrel"/>
    <property type="match status" value="1"/>
</dbReference>
<dbReference type="InterPro" id="IPR036388">
    <property type="entry name" value="WH-like_DNA-bd_sf"/>
</dbReference>
<evidence type="ECO:0000313" key="5">
    <source>
        <dbReference type="EMBL" id="AUW42000.1"/>
    </source>
</evidence>
<dbReference type="InterPro" id="IPR019888">
    <property type="entry name" value="Tscrpt_reg_AsnC-like"/>
</dbReference>
<dbReference type="PROSITE" id="PS50956">
    <property type="entry name" value="HTH_ASNC_2"/>
    <property type="match status" value="1"/>
</dbReference>
<evidence type="ECO:0000259" key="4">
    <source>
        <dbReference type="PROSITE" id="PS50956"/>
    </source>
</evidence>
<dbReference type="Pfam" id="PF13412">
    <property type="entry name" value="HTH_24"/>
    <property type="match status" value="1"/>
</dbReference>
<dbReference type="AlphaFoldDB" id="A0A2K9Z1C8"/>
<dbReference type="Gene3D" id="1.10.10.10">
    <property type="entry name" value="Winged helix-like DNA-binding domain superfamily/Winged helix DNA-binding domain"/>
    <property type="match status" value="1"/>
</dbReference>
<feature type="domain" description="HTH asnC-type" evidence="4">
    <location>
        <begin position="13"/>
        <end position="69"/>
    </location>
</feature>
<evidence type="ECO:0000256" key="2">
    <source>
        <dbReference type="ARBA" id="ARBA00023125"/>
    </source>
</evidence>
<keyword evidence="2" id="KW-0238">DNA-binding</keyword>
<evidence type="ECO:0000313" key="6">
    <source>
        <dbReference type="Proteomes" id="UP000238523"/>
    </source>
</evidence>
<dbReference type="PRINTS" id="PR00033">
    <property type="entry name" value="HTHASNC"/>
</dbReference>
<dbReference type="InterPro" id="IPR011008">
    <property type="entry name" value="Dimeric_a/b-barrel"/>
</dbReference>
<accession>A0A2K9Z1C8</accession>
<evidence type="ECO:0000256" key="3">
    <source>
        <dbReference type="ARBA" id="ARBA00023163"/>
    </source>
</evidence>
<organism evidence="5 6">
    <name type="scientific">Rhizobium leguminosarum</name>
    <dbReference type="NCBI Taxonomy" id="384"/>
    <lineage>
        <taxon>Bacteria</taxon>
        <taxon>Pseudomonadati</taxon>
        <taxon>Pseudomonadota</taxon>
        <taxon>Alphaproteobacteria</taxon>
        <taxon>Hyphomicrobiales</taxon>
        <taxon>Rhizobiaceae</taxon>
        <taxon>Rhizobium/Agrobacterium group</taxon>
        <taxon>Rhizobium</taxon>
    </lineage>
</organism>
<protein>
    <submittedName>
        <fullName evidence="5">AsnC family transcriptional regulator</fullName>
    </submittedName>
</protein>
<dbReference type="Proteomes" id="UP000238523">
    <property type="component" value="Chromosome"/>
</dbReference>
<dbReference type="GO" id="GO:0006355">
    <property type="term" value="P:regulation of DNA-templated transcription"/>
    <property type="evidence" value="ECO:0007669"/>
    <property type="project" value="UniProtKB-ARBA"/>
</dbReference>
<dbReference type="InterPro" id="IPR000485">
    <property type="entry name" value="AsnC-type_HTH_dom"/>
</dbReference>
<reference evidence="5 6" key="1">
    <citation type="submission" date="2017-11" db="EMBL/GenBank/DDBJ databases">
        <title>Complete genome of Rhizobium leguminosarum Norway, an ineffective micro-symbiont.</title>
        <authorList>
            <person name="Hoffrichter A."/>
            <person name="Liang J."/>
            <person name="Brachmann A."/>
            <person name="Marin M."/>
        </authorList>
    </citation>
    <scope>NUCLEOTIDE SEQUENCE [LARGE SCALE GENOMIC DNA]</scope>
    <source>
        <strain evidence="5 6">Norway</strain>
    </source>
</reference>
<dbReference type="SUPFAM" id="SSF46785">
    <property type="entry name" value="Winged helix' DNA-binding domain"/>
    <property type="match status" value="1"/>
</dbReference>
<dbReference type="InterPro" id="IPR019887">
    <property type="entry name" value="Tscrpt_reg_AsnC/Lrp_C"/>
</dbReference>
<sequence length="157" mass="17865">MMRKMKETGNFRRKLLQLVQADGSLSLADLAEKAGMSQSSAWRKIQELEADGVIRKRVTLLDPGKLDLKLCVIAHVTLEDHHEEAVASFASVVLERPEIMECYALSGAFDYMLKIRASDVESYEAFMTRYLMRNPHVRTVVSSFVLRELKFSTELPI</sequence>
<evidence type="ECO:0000256" key="1">
    <source>
        <dbReference type="ARBA" id="ARBA00023015"/>
    </source>
</evidence>
<keyword evidence="1" id="KW-0805">Transcription regulation</keyword>
<proteinExistence type="predicted"/>
<dbReference type="SMART" id="SM00344">
    <property type="entry name" value="HTH_ASNC"/>
    <property type="match status" value="1"/>
</dbReference>
<dbReference type="GO" id="GO:0005829">
    <property type="term" value="C:cytosol"/>
    <property type="evidence" value="ECO:0007669"/>
    <property type="project" value="TreeGrafter"/>
</dbReference>
<dbReference type="InterPro" id="IPR011991">
    <property type="entry name" value="ArsR-like_HTH"/>
</dbReference>
<dbReference type="InterPro" id="IPR036390">
    <property type="entry name" value="WH_DNA-bd_sf"/>
</dbReference>
<dbReference type="CDD" id="cd00090">
    <property type="entry name" value="HTH_ARSR"/>
    <property type="match status" value="1"/>
</dbReference>
<dbReference type="PANTHER" id="PTHR30154:SF34">
    <property type="entry name" value="TRANSCRIPTIONAL REGULATOR AZLB"/>
    <property type="match status" value="1"/>
</dbReference>
<dbReference type="GO" id="GO:0043200">
    <property type="term" value="P:response to amino acid"/>
    <property type="evidence" value="ECO:0007669"/>
    <property type="project" value="TreeGrafter"/>
</dbReference>